<name>A0A4D6MZM2_VIGUN</name>
<keyword evidence="2" id="KW-1185">Reference proteome</keyword>
<dbReference type="EMBL" id="CP039353">
    <property type="protein sequence ID" value="QCE06478.1"/>
    <property type="molecule type" value="Genomic_DNA"/>
</dbReference>
<dbReference type="Proteomes" id="UP000501690">
    <property type="component" value="Linkage Group LG9"/>
</dbReference>
<sequence length="185" mass="20712">MAQFENSKDGGVISGIGGARTIPIQVLISFTCRKPNMRCSSSAETSRGFFFSIYSDHNNITLNSLSHSTKDPITLTRVFPPEHHLYHMVGHDLRRQWRPPLKVTTLQASRSARATATKPIATRSIVGLRCTPSLSFFISRESPRGMVLMWVNKDVDEKMQGLKMKVGDDGNRWLGFEGAGVWEMN</sequence>
<accession>A0A4D6MZM2</accession>
<gene>
    <name evidence="1" type="ORF">DEO72_LG9g1491</name>
</gene>
<evidence type="ECO:0000313" key="1">
    <source>
        <dbReference type="EMBL" id="QCE06478.1"/>
    </source>
</evidence>
<protein>
    <submittedName>
        <fullName evidence="1">Uncharacterized protein</fullName>
    </submittedName>
</protein>
<organism evidence="1 2">
    <name type="scientific">Vigna unguiculata</name>
    <name type="common">Cowpea</name>
    <dbReference type="NCBI Taxonomy" id="3917"/>
    <lineage>
        <taxon>Eukaryota</taxon>
        <taxon>Viridiplantae</taxon>
        <taxon>Streptophyta</taxon>
        <taxon>Embryophyta</taxon>
        <taxon>Tracheophyta</taxon>
        <taxon>Spermatophyta</taxon>
        <taxon>Magnoliopsida</taxon>
        <taxon>eudicotyledons</taxon>
        <taxon>Gunneridae</taxon>
        <taxon>Pentapetalae</taxon>
        <taxon>rosids</taxon>
        <taxon>fabids</taxon>
        <taxon>Fabales</taxon>
        <taxon>Fabaceae</taxon>
        <taxon>Papilionoideae</taxon>
        <taxon>50 kb inversion clade</taxon>
        <taxon>NPAAA clade</taxon>
        <taxon>indigoferoid/millettioid clade</taxon>
        <taxon>Phaseoleae</taxon>
        <taxon>Vigna</taxon>
    </lineage>
</organism>
<dbReference type="AlphaFoldDB" id="A0A4D6MZM2"/>
<evidence type="ECO:0000313" key="2">
    <source>
        <dbReference type="Proteomes" id="UP000501690"/>
    </source>
</evidence>
<reference evidence="1 2" key="1">
    <citation type="submission" date="2019-04" db="EMBL/GenBank/DDBJ databases">
        <title>An improved genome assembly and genetic linkage map for asparagus bean, Vigna unguiculata ssp. sesquipedialis.</title>
        <authorList>
            <person name="Xia Q."/>
            <person name="Zhang R."/>
            <person name="Dong Y."/>
        </authorList>
    </citation>
    <scope>NUCLEOTIDE SEQUENCE [LARGE SCALE GENOMIC DNA]</scope>
    <source>
        <tissue evidence="1">Leaf</tissue>
    </source>
</reference>
<proteinExistence type="predicted"/>